<dbReference type="Pfam" id="PF03171">
    <property type="entry name" value="2OG-FeII_Oxy"/>
    <property type="match status" value="1"/>
</dbReference>
<comment type="caution">
    <text evidence="4">The sequence shown here is derived from an EMBL/GenBank/DDBJ whole genome shotgun (WGS) entry which is preliminary data.</text>
</comment>
<dbReference type="InterPro" id="IPR005123">
    <property type="entry name" value="Oxoglu/Fe-dep_dioxygenase_dom"/>
</dbReference>
<dbReference type="SUPFAM" id="SSF51197">
    <property type="entry name" value="Clavaminate synthase-like"/>
    <property type="match status" value="1"/>
</dbReference>
<dbReference type="PROSITE" id="PS51471">
    <property type="entry name" value="FE2OG_OXY"/>
    <property type="match status" value="1"/>
</dbReference>
<evidence type="ECO:0000256" key="2">
    <source>
        <dbReference type="RuleBase" id="RU003682"/>
    </source>
</evidence>
<dbReference type="InterPro" id="IPR050231">
    <property type="entry name" value="Iron_ascorbate_oxido_reductase"/>
</dbReference>
<gene>
    <name evidence="4" type="ORF">EKO27_g1834</name>
</gene>
<protein>
    <recommendedName>
        <fullName evidence="3">Fe2OG dioxygenase domain-containing protein</fullName>
    </recommendedName>
</protein>
<evidence type="ECO:0000259" key="3">
    <source>
        <dbReference type="PROSITE" id="PS51471"/>
    </source>
</evidence>
<dbReference type="InterPro" id="IPR044861">
    <property type="entry name" value="IPNS-like_FE2OG_OXY"/>
</dbReference>
<proteinExistence type="inferred from homology"/>
<dbReference type="EMBL" id="RYZI01000030">
    <property type="protein sequence ID" value="RWA13309.1"/>
    <property type="molecule type" value="Genomic_DNA"/>
</dbReference>
<accession>A0A439DG02</accession>
<dbReference type="GO" id="GO:0046872">
    <property type="term" value="F:metal ion binding"/>
    <property type="evidence" value="ECO:0007669"/>
    <property type="project" value="UniProtKB-KW"/>
</dbReference>
<dbReference type="GO" id="GO:0044283">
    <property type="term" value="P:small molecule biosynthetic process"/>
    <property type="evidence" value="ECO:0007669"/>
    <property type="project" value="UniProtKB-ARBA"/>
</dbReference>
<organism evidence="4 5">
    <name type="scientific">Xylaria grammica</name>
    <dbReference type="NCBI Taxonomy" id="363999"/>
    <lineage>
        <taxon>Eukaryota</taxon>
        <taxon>Fungi</taxon>
        <taxon>Dikarya</taxon>
        <taxon>Ascomycota</taxon>
        <taxon>Pezizomycotina</taxon>
        <taxon>Sordariomycetes</taxon>
        <taxon>Xylariomycetidae</taxon>
        <taxon>Xylariales</taxon>
        <taxon>Xylariaceae</taxon>
        <taxon>Xylaria</taxon>
    </lineage>
</organism>
<dbReference type="InterPro" id="IPR027443">
    <property type="entry name" value="IPNS-like_sf"/>
</dbReference>
<dbReference type="AlphaFoldDB" id="A0A439DG02"/>
<feature type="domain" description="Fe2OG dioxygenase" evidence="3">
    <location>
        <begin position="176"/>
        <end position="294"/>
    </location>
</feature>
<dbReference type="STRING" id="363999.A0A439DG02"/>
<comment type="similarity">
    <text evidence="1 2">Belongs to the iron/ascorbate-dependent oxidoreductase family.</text>
</comment>
<name>A0A439DG02_9PEZI</name>
<keyword evidence="2" id="KW-0479">Metal-binding</keyword>
<dbReference type="GO" id="GO:0016491">
    <property type="term" value="F:oxidoreductase activity"/>
    <property type="evidence" value="ECO:0007669"/>
    <property type="project" value="UniProtKB-KW"/>
</dbReference>
<evidence type="ECO:0000313" key="4">
    <source>
        <dbReference type="EMBL" id="RWA13309.1"/>
    </source>
</evidence>
<dbReference type="InterPro" id="IPR026992">
    <property type="entry name" value="DIOX_N"/>
</dbReference>
<dbReference type="Proteomes" id="UP000286045">
    <property type="component" value="Unassembled WGS sequence"/>
</dbReference>
<dbReference type="PANTHER" id="PTHR47990">
    <property type="entry name" value="2-OXOGLUTARATE (2OG) AND FE(II)-DEPENDENT OXYGENASE SUPERFAMILY PROTEIN-RELATED"/>
    <property type="match status" value="1"/>
</dbReference>
<sequence length="359" mass="39548">MASKPSADLPIIDLTRPDAEIAKQITDGAIKWGFVYVRSKGLGFEKSYLDGAFDLARKFFHSDYEVKQEVACGKEYNPGGSGWSGPGREVLDPEFQKRGDYKEGMTFNEFPGGNPGQKIPSTLDNPEDKGALIGYHATFREVCMKILELFAIGLEIPEEEGGKDWFTSRHDPSKGTSGSNLRFCYYPTFSDQQAKSFDPTSVRASSHTDFGTITILFQLPGQPGLEVLNPQNEWEPVAIYPPGTEEDEFPPIVMNIGDLLSYWTEGVMKSTIHRVSIDPHANLDRYSIVYFSHPVGTTELVTVPSPVVRQALIEKGPVNRAKTAKDHVLSRLDDVFGAAHTRLGGAKPMEAIKSSAIAV</sequence>
<dbReference type="Pfam" id="PF14226">
    <property type="entry name" value="DIOX_N"/>
    <property type="match status" value="1"/>
</dbReference>
<reference evidence="4 5" key="1">
    <citation type="submission" date="2018-12" db="EMBL/GenBank/DDBJ databases">
        <title>Draft genome sequence of Xylaria grammica IHI A82.</title>
        <authorList>
            <person name="Buettner E."/>
            <person name="Kellner H."/>
        </authorList>
    </citation>
    <scope>NUCLEOTIDE SEQUENCE [LARGE SCALE GENOMIC DNA]</scope>
    <source>
        <strain evidence="4 5">IHI A82</strain>
    </source>
</reference>
<evidence type="ECO:0000256" key="1">
    <source>
        <dbReference type="ARBA" id="ARBA00008056"/>
    </source>
</evidence>
<evidence type="ECO:0000313" key="5">
    <source>
        <dbReference type="Proteomes" id="UP000286045"/>
    </source>
</evidence>
<dbReference type="Gene3D" id="2.60.120.330">
    <property type="entry name" value="B-lactam Antibiotic, Isopenicillin N Synthase, Chain"/>
    <property type="match status" value="1"/>
</dbReference>
<keyword evidence="2" id="KW-0408">Iron</keyword>
<keyword evidence="2" id="KW-0560">Oxidoreductase</keyword>
<keyword evidence="5" id="KW-1185">Reference proteome</keyword>